<evidence type="ECO:0008006" key="3">
    <source>
        <dbReference type="Google" id="ProtNLM"/>
    </source>
</evidence>
<dbReference type="Gene3D" id="3.30.365.10">
    <property type="entry name" value="Aldehyde oxidase/xanthine dehydrogenase, molybdopterin binding domain"/>
    <property type="match status" value="1"/>
</dbReference>
<organism evidence="1 2">
    <name type="scientific">Candidatus Segetimicrobium genomatis</name>
    <dbReference type="NCBI Taxonomy" id="2569760"/>
    <lineage>
        <taxon>Bacteria</taxon>
        <taxon>Bacillati</taxon>
        <taxon>Candidatus Sysuimicrobiota</taxon>
        <taxon>Candidatus Sysuimicrobiia</taxon>
        <taxon>Candidatus Sysuimicrobiales</taxon>
        <taxon>Candidatus Segetimicrobiaceae</taxon>
        <taxon>Candidatus Segetimicrobium</taxon>
    </lineage>
</organism>
<dbReference type="Proteomes" id="UP000318093">
    <property type="component" value="Unassembled WGS sequence"/>
</dbReference>
<proteinExistence type="predicted"/>
<accession>A0A537J521</accession>
<dbReference type="GO" id="GO:0016491">
    <property type="term" value="F:oxidoreductase activity"/>
    <property type="evidence" value="ECO:0007669"/>
    <property type="project" value="InterPro"/>
</dbReference>
<comment type="caution">
    <text evidence="1">The sequence shown here is derived from an EMBL/GenBank/DDBJ whole genome shotgun (WGS) entry which is preliminary data.</text>
</comment>
<sequence length="71" mass="7362">MTAEFTETRSPYNPLGAKGVAEAGTVGAPPAVANAVMDALAPLGVRNVDLPLTAEKLWRLMEAARPSKSPS</sequence>
<dbReference type="SUPFAM" id="SSF56003">
    <property type="entry name" value="Molybdenum cofactor-binding domain"/>
    <property type="match status" value="1"/>
</dbReference>
<name>A0A537J521_9BACT</name>
<evidence type="ECO:0000313" key="2">
    <source>
        <dbReference type="Proteomes" id="UP000318093"/>
    </source>
</evidence>
<dbReference type="EMBL" id="VBAN01000404">
    <property type="protein sequence ID" value="TMI78593.1"/>
    <property type="molecule type" value="Genomic_DNA"/>
</dbReference>
<gene>
    <name evidence="1" type="ORF">E6H03_11815</name>
</gene>
<reference evidence="1 2" key="1">
    <citation type="journal article" date="2019" name="Nat. Microbiol.">
        <title>Mediterranean grassland soil C-N compound turnover is dependent on rainfall and depth, and is mediated by genomically divergent microorganisms.</title>
        <authorList>
            <person name="Diamond S."/>
            <person name="Andeer P.F."/>
            <person name="Li Z."/>
            <person name="Crits-Christoph A."/>
            <person name="Burstein D."/>
            <person name="Anantharaman K."/>
            <person name="Lane K.R."/>
            <person name="Thomas B.C."/>
            <person name="Pan C."/>
            <person name="Northen T.R."/>
            <person name="Banfield J.F."/>
        </authorList>
    </citation>
    <scope>NUCLEOTIDE SEQUENCE [LARGE SCALE GENOMIC DNA]</scope>
    <source>
        <strain evidence="1">NP_6</strain>
    </source>
</reference>
<protein>
    <recommendedName>
        <fullName evidence="3">Xanthine dehydrogenase family protein molybdopterin-binding subunit</fullName>
    </recommendedName>
</protein>
<evidence type="ECO:0000313" key="1">
    <source>
        <dbReference type="EMBL" id="TMI78593.1"/>
    </source>
</evidence>
<dbReference type="InterPro" id="IPR037165">
    <property type="entry name" value="AldOxase/xan_DH_Mopterin-bd_sf"/>
</dbReference>
<dbReference type="AlphaFoldDB" id="A0A537J521"/>